<comment type="subcellular location">
    <subcellularLocation>
        <location evidence="1">Membrane</location>
        <topology evidence="1">Multi-pass membrane protein</topology>
    </subcellularLocation>
</comment>
<accession>A0A8H5G541</accession>
<keyword evidence="4 7" id="KW-0472">Membrane</keyword>
<dbReference type="PANTHER" id="PTHR30520">
    <property type="entry name" value="FORMATE TRANSPORTER-RELATED"/>
    <property type="match status" value="1"/>
</dbReference>
<evidence type="ECO:0000256" key="6">
    <source>
        <dbReference type="SAM" id="MobiDB-lite"/>
    </source>
</evidence>
<sequence length="92" mass="10074">MVIANMFYIPLGIMFGTDLTTAGYIRKSLIATYLGNIVGAAIVWLPAVYFYLGDYDADGLRDAEQGNNGNDASRKESRRRSSATMTNLSAEK</sequence>
<feature type="transmembrane region" description="Helical" evidence="7">
    <location>
        <begin position="32"/>
        <end position="52"/>
    </location>
</feature>
<dbReference type="OrthoDB" id="4829at2759"/>
<evidence type="ECO:0000256" key="2">
    <source>
        <dbReference type="ARBA" id="ARBA00022692"/>
    </source>
</evidence>
<protein>
    <submittedName>
        <fullName evidence="8">Uncharacterized protein</fullName>
    </submittedName>
</protein>
<feature type="region of interest" description="Disordered" evidence="6">
    <location>
        <begin position="61"/>
        <end position="92"/>
    </location>
</feature>
<keyword evidence="3 7" id="KW-1133">Transmembrane helix</keyword>
<evidence type="ECO:0000256" key="1">
    <source>
        <dbReference type="ARBA" id="ARBA00004141"/>
    </source>
</evidence>
<evidence type="ECO:0000313" key="9">
    <source>
        <dbReference type="Proteomes" id="UP000559256"/>
    </source>
</evidence>
<reference evidence="8 9" key="1">
    <citation type="journal article" date="2020" name="ISME J.">
        <title>Uncovering the hidden diversity of litter-decomposition mechanisms in mushroom-forming fungi.</title>
        <authorList>
            <person name="Floudas D."/>
            <person name="Bentzer J."/>
            <person name="Ahren D."/>
            <person name="Johansson T."/>
            <person name="Persson P."/>
            <person name="Tunlid A."/>
        </authorList>
    </citation>
    <scope>NUCLEOTIDE SEQUENCE [LARGE SCALE GENOMIC DNA]</scope>
    <source>
        <strain evidence="8 9">CBS 291.85</strain>
    </source>
</reference>
<evidence type="ECO:0000313" key="8">
    <source>
        <dbReference type="EMBL" id="KAF5358624.1"/>
    </source>
</evidence>
<dbReference type="GO" id="GO:0015513">
    <property type="term" value="F:high-affinity secondary active nitrite transmembrane transporter activity"/>
    <property type="evidence" value="ECO:0007669"/>
    <property type="project" value="TreeGrafter"/>
</dbReference>
<evidence type="ECO:0000256" key="7">
    <source>
        <dbReference type="SAM" id="Phobius"/>
    </source>
</evidence>
<dbReference type="AlphaFoldDB" id="A0A8H5G541"/>
<keyword evidence="2 7" id="KW-0812">Transmembrane</keyword>
<dbReference type="InterPro" id="IPR023271">
    <property type="entry name" value="Aquaporin-like"/>
</dbReference>
<dbReference type="EMBL" id="JAACJM010000049">
    <property type="protein sequence ID" value="KAF5358624.1"/>
    <property type="molecule type" value="Genomic_DNA"/>
</dbReference>
<dbReference type="InterPro" id="IPR000292">
    <property type="entry name" value="For/NO2_transpt"/>
</dbReference>
<feature type="compositionally biased region" description="Polar residues" evidence="6">
    <location>
        <begin position="83"/>
        <end position="92"/>
    </location>
</feature>
<dbReference type="GO" id="GO:0015707">
    <property type="term" value="P:nitrite transport"/>
    <property type="evidence" value="ECO:0007669"/>
    <property type="project" value="TreeGrafter"/>
</dbReference>
<evidence type="ECO:0000256" key="4">
    <source>
        <dbReference type="ARBA" id="ARBA00023136"/>
    </source>
</evidence>
<dbReference type="GO" id="GO:0005886">
    <property type="term" value="C:plasma membrane"/>
    <property type="evidence" value="ECO:0007669"/>
    <property type="project" value="TreeGrafter"/>
</dbReference>
<evidence type="ECO:0000256" key="3">
    <source>
        <dbReference type="ARBA" id="ARBA00022989"/>
    </source>
</evidence>
<organism evidence="8 9">
    <name type="scientific">Tetrapyrgos nigripes</name>
    <dbReference type="NCBI Taxonomy" id="182062"/>
    <lineage>
        <taxon>Eukaryota</taxon>
        <taxon>Fungi</taxon>
        <taxon>Dikarya</taxon>
        <taxon>Basidiomycota</taxon>
        <taxon>Agaricomycotina</taxon>
        <taxon>Agaricomycetes</taxon>
        <taxon>Agaricomycetidae</taxon>
        <taxon>Agaricales</taxon>
        <taxon>Marasmiineae</taxon>
        <taxon>Marasmiaceae</taxon>
        <taxon>Tetrapyrgos</taxon>
    </lineage>
</organism>
<evidence type="ECO:0000256" key="5">
    <source>
        <dbReference type="ARBA" id="ARBA00049660"/>
    </source>
</evidence>
<comment type="caution">
    <text evidence="8">The sequence shown here is derived from an EMBL/GenBank/DDBJ whole genome shotgun (WGS) entry which is preliminary data.</text>
</comment>
<proteinExistence type="inferred from homology"/>
<dbReference type="Proteomes" id="UP000559256">
    <property type="component" value="Unassembled WGS sequence"/>
</dbReference>
<feature type="transmembrane region" description="Helical" evidence="7">
    <location>
        <begin position="6"/>
        <end position="25"/>
    </location>
</feature>
<keyword evidence="9" id="KW-1185">Reference proteome</keyword>
<name>A0A8H5G541_9AGAR</name>
<gene>
    <name evidence="8" type="ORF">D9758_007746</name>
</gene>
<dbReference type="PANTHER" id="PTHR30520:SF6">
    <property type="entry name" value="FORMATE_NITRATE FAMILY TRANSPORTER (EUROFUNG)"/>
    <property type="match status" value="1"/>
</dbReference>
<comment type="similarity">
    <text evidence="5">Belongs to the FNT transporter (TC 1.A.16) family.</text>
</comment>
<dbReference type="Gene3D" id="1.20.1080.10">
    <property type="entry name" value="Glycerol uptake facilitator protein"/>
    <property type="match status" value="1"/>
</dbReference>